<evidence type="ECO:0000313" key="4">
    <source>
        <dbReference type="Proteomes" id="UP001283366"/>
    </source>
</evidence>
<dbReference type="RefSeq" id="WP_143693300.1">
    <property type="nucleotide sequence ID" value="NZ_AP024883.1"/>
</dbReference>
<dbReference type="EMBL" id="FXXI01000012">
    <property type="protein sequence ID" value="SMS02737.1"/>
    <property type="molecule type" value="Genomic_DNA"/>
</dbReference>
<reference evidence="2 3" key="1">
    <citation type="submission" date="2017-05" db="EMBL/GenBank/DDBJ databases">
        <authorList>
            <person name="Song R."/>
            <person name="Chenine A.L."/>
            <person name="Ruprecht R.M."/>
        </authorList>
    </citation>
    <scope>NUCLEOTIDE SEQUENCE [LARGE SCALE GENOMIC DNA]</scope>
    <source>
        <strain evidence="2 3">CECT 7927</strain>
    </source>
</reference>
<evidence type="ECO:0000313" key="1">
    <source>
        <dbReference type="EMBL" id="MDW6002364.1"/>
    </source>
</evidence>
<reference evidence="1 4" key="2">
    <citation type="submission" date="2023-11" db="EMBL/GenBank/DDBJ databases">
        <title>Plant-associative lifestyle of Vibrio porteresiae and its evolutionary dynamics.</title>
        <authorList>
            <person name="Rameshkumar N."/>
            <person name="Kirti K."/>
        </authorList>
    </citation>
    <scope>NUCLEOTIDE SEQUENCE [LARGE SCALE GENOMIC DNA]</scope>
    <source>
        <strain evidence="1 4">MSSRF38</strain>
    </source>
</reference>
<evidence type="ECO:0000313" key="2">
    <source>
        <dbReference type="EMBL" id="SMS02737.1"/>
    </source>
</evidence>
<dbReference type="Proteomes" id="UP001283366">
    <property type="component" value="Unassembled WGS sequence"/>
</dbReference>
<dbReference type="Proteomes" id="UP000196125">
    <property type="component" value="Unassembled WGS sequence"/>
</dbReference>
<gene>
    <name evidence="1" type="ORF">SBX37_05730</name>
    <name evidence="2" type="ORF">VIM7927_04075</name>
</gene>
<proteinExistence type="predicted"/>
<keyword evidence="4" id="KW-1185">Reference proteome</keyword>
<dbReference type="OrthoDB" id="9927956at2"/>
<evidence type="ECO:0000313" key="3">
    <source>
        <dbReference type="Proteomes" id="UP000196125"/>
    </source>
</evidence>
<sequence>MLAANNNFLPLVNNTIYSNLDLVPRPYMSKLVKHSIHTYSNLYICRSYYSDVENSDRDNVIMGAACSIVDDTLEDDTKNMTIYDYSIRHNHIDPLTKDELKKAQSIAKDIIDNMTPAIYIDEMNPRP</sequence>
<dbReference type="EMBL" id="JAWRCO010000001">
    <property type="protein sequence ID" value="MDW6002364.1"/>
    <property type="molecule type" value="Genomic_DNA"/>
</dbReference>
<dbReference type="AlphaFoldDB" id="A0A1Y6IYL1"/>
<protein>
    <submittedName>
        <fullName evidence="2">Uncharacterized protein</fullName>
    </submittedName>
</protein>
<accession>A0A1Y6IYL1</accession>
<organism evidence="2 3">
    <name type="scientific">Vibrio mangrovi</name>
    <dbReference type="NCBI Taxonomy" id="474394"/>
    <lineage>
        <taxon>Bacteria</taxon>
        <taxon>Pseudomonadati</taxon>
        <taxon>Pseudomonadota</taxon>
        <taxon>Gammaproteobacteria</taxon>
        <taxon>Vibrionales</taxon>
        <taxon>Vibrionaceae</taxon>
        <taxon>Vibrio</taxon>
    </lineage>
</organism>
<name>A0A1Y6IYL1_9VIBR</name>